<dbReference type="InterPro" id="IPR027463">
    <property type="entry name" value="AcrB_DN_DC_subdom"/>
</dbReference>
<dbReference type="Pfam" id="PF00873">
    <property type="entry name" value="ACR_tran"/>
    <property type="match status" value="4"/>
</dbReference>
<feature type="transmembrane region" description="Helical" evidence="2">
    <location>
        <begin position="1129"/>
        <end position="1149"/>
    </location>
</feature>
<feature type="transmembrane region" description="Helical" evidence="2">
    <location>
        <begin position="1497"/>
        <end position="1518"/>
    </location>
</feature>
<accession>A0A7S8IC79</accession>
<feature type="compositionally biased region" description="Acidic residues" evidence="1">
    <location>
        <begin position="468"/>
        <end position="487"/>
    </location>
</feature>
<feature type="transmembrane region" description="Helical" evidence="2">
    <location>
        <begin position="961"/>
        <end position="979"/>
    </location>
</feature>
<evidence type="ECO:0000256" key="1">
    <source>
        <dbReference type="SAM" id="MobiDB-lite"/>
    </source>
</evidence>
<feature type="transmembrane region" description="Helical" evidence="2">
    <location>
        <begin position="1161"/>
        <end position="1188"/>
    </location>
</feature>
<dbReference type="Gene3D" id="3.30.70.1440">
    <property type="entry name" value="Multidrug efflux transporter AcrB pore domain"/>
    <property type="match status" value="1"/>
</dbReference>
<feature type="region of interest" description="Disordered" evidence="1">
    <location>
        <begin position="456"/>
        <end position="488"/>
    </location>
</feature>
<feature type="transmembrane region" description="Helical" evidence="2">
    <location>
        <begin position="1220"/>
        <end position="1238"/>
    </location>
</feature>
<dbReference type="PANTHER" id="PTHR32063:SF0">
    <property type="entry name" value="SWARMING MOTILITY PROTEIN SWRC"/>
    <property type="match status" value="1"/>
</dbReference>
<feature type="transmembrane region" description="Helical" evidence="2">
    <location>
        <begin position="1054"/>
        <end position="1075"/>
    </location>
</feature>
<feature type="transmembrane region" description="Helical" evidence="2">
    <location>
        <begin position="1606"/>
        <end position="1629"/>
    </location>
</feature>
<keyword evidence="2" id="KW-1133">Transmembrane helix</keyword>
<keyword evidence="2" id="KW-0472">Membrane</keyword>
<dbReference type="EMBL" id="CP062983">
    <property type="protein sequence ID" value="QPC81255.1"/>
    <property type="molecule type" value="Genomic_DNA"/>
</dbReference>
<dbReference type="KEGG" id="pmet:G4Y79_16265"/>
<dbReference type="RefSeq" id="WP_195169328.1">
    <property type="nucleotide sequence ID" value="NZ_CP062983.1"/>
</dbReference>
<keyword evidence="4" id="KW-1185">Reference proteome</keyword>
<feature type="transmembrane region" description="Helical" evidence="2">
    <location>
        <begin position="1575"/>
        <end position="1600"/>
    </location>
</feature>
<dbReference type="GO" id="GO:0042910">
    <property type="term" value="F:xenobiotic transmembrane transporter activity"/>
    <property type="evidence" value="ECO:0007669"/>
    <property type="project" value="TreeGrafter"/>
</dbReference>
<dbReference type="SUPFAM" id="SSF82866">
    <property type="entry name" value="Multidrug efflux transporter AcrB transmembrane domain"/>
    <property type="match status" value="2"/>
</dbReference>
<dbReference type="InterPro" id="IPR001036">
    <property type="entry name" value="Acrflvin-R"/>
</dbReference>
<feature type="transmembrane region" description="Helical" evidence="2">
    <location>
        <begin position="1524"/>
        <end position="1546"/>
    </location>
</feature>
<name>A0A7S8IC79_9CHLR</name>
<dbReference type="Proteomes" id="UP000594468">
    <property type="component" value="Chromosome"/>
</dbReference>
<dbReference type="PRINTS" id="PR00702">
    <property type="entry name" value="ACRIFLAVINRP"/>
</dbReference>
<dbReference type="PANTHER" id="PTHR32063">
    <property type="match status" value="1"/>
</dbReference>
<dbReference type="GO" id="GO:0005886">
    <property type="term" value="C:plasma membrane"/>
    <property type="evidence" value="ECO:0007669"/>
    <property type="project" value="TreeGrafter"/>
</dbReference>
<feature type="compositionally biased region" description="Low complexity" evidence="1">
    <location>
        <begin position="456"/>
        <end position="467"/>
    </location>
</feature>
<sequence length="1656" mass="176544">MRWFFDIITRLSVRFRLVTFALVILVIVMGGVAASELQQELLPPVEFPQTIILAQVSGMTSDQVLNVVTTRLEEEIDAVPEVVNIESTTSSTIGAIIIASNDFGVDQQHLQGEIQAAIDSMWLPQRRIVPPEGADSQVFAAERLAELPGDVLLYLASNNSNFAFQLSPEVWSALNDETFTAFASYLATQTLQDDGEKTALQRLIEQELVPQLENASLVASVNISGGQSLPGEAEAAVTLTEDAQDSEGEVLLLQLTPDVRRVIAERLGVAAIDETTIGSLGLDAPTLPETIPTLPAGWLEPGFKSAADLQEMVTLTRSLGDVFNEFYETGKIVGALGQTDDLTPDDVTQLLAIEPSLVEDLNADQLAALPDDVFAALPDDYIDSLDGFTRDALAASSLATTLAGEAEIAPETLPTSWRIQPPQIITFSLSDLPLATFSIFSTGEGTAASSADEVVESESSNEAVAATDDTESTTETVTDVEPEDYPEGPELPAIYPLMGDLFGAEMDTADDLLFIQPSGELAESFGVSSFSAAEFFNTLTLFGESFGAMGQGDSDTAGMEMPEINIAEFVPALNECGVGLLDITGGNFNIAETLVGCLSPDAVAFLIENDPDFAPSLNAEVIGYFSLDVLALDGISPVLSDVWSTLANQPQFIEMPLATADDLIALGNGSVASVLNTINDNVPERFTGYEVRLFDSLTPTLIMYFQQEEPDFFEELSTDVLLKLSPEVLAELPEDVLAGLDDETRNQIDAIASGDAPSAAQELSDLYTVDTDIEPTDPDAPALGPTWQMIVAFIPGVDSLDNASDIVRHSEVIGAPAEFVNSFLTGQGASLAPDLIGELSVDALTYINERDDAFLTNLQPQALQMLQPDVLAALPQAIQERATADEIFIPTTQVTRANGNSSLSVTVYKRSDANTVEAFYAVNDIVEGVNAANDDIDVTIAFEQSSFIEESISGVVREGSLGAFFAVINILIFLSGGVWGRRGRSIVGALLVALSVGFLLFQLSSLNSVANGDLQVAWDLADPLMRVIGIAGIIAGLLIVVWPGTLPYPAWRSTIVIGISIPLSILAALAMMHWLPFEELTLNIMTLSGLTVAIGRVVDDSIVVLENIYREIERGLDKHDAIIEGTRDVSVAIFSATMIAVVVFLPLGFTGGIVGEFFLPFGLAVTYALAGSFVVAITVVPALASIFISASEIHEEEDSWMERLYVPSLKFALRSNATRFGIIIIALLSIVLSVILAATRPLTFLPDFGEPQISVSVNMPEGTSIIETNRLVVEMANFIDDTIPEDERSTIRETVGGSGFSFEALFAGESVSENVADITVGITSMEAADEYVHVLRDRAFEIFGEENVSVTAGSLTSEGFSGFELVLSGPDQAVLEELDPVIIETLNGIDGITNVESNLSAAAMPGAEGGSVTYVRIDQKPALSYTAELETEDTIGLTQTAIDVLAENVELPDGVEITQGFDSQIQTEGFEDLGVAILSALVIIIIILIVVFGSLVYWIAIIFSVIVAPVGAAIALTITDRVLGISAMIGLLMLLGLVITNAIVLIDRVNSNRSERGMGLYDALVEAGARRLRPILMTTIATIIALIPLSLGLSEGAIIAKELGTVVIGGVLSSMLLTLLVVPAVYYVLSQLTQLVLRSLGRETPMTDVDTKDSGS</sequence>
<feature type="transmembrane region" description="Helical" evidence="2">
    <location>
        <begin position="1473"/>
        <end position="1492"/>
    </location>
</feature>
<gene>
    <name evidence="3" type="ORF">G4Y79_16265</name>
</gene>
<feature type="transmembrane region" description="Helical" evidence="2">
    <location>
        <begin position="1024"/>
        <end position="1042"/>
    </location>
</feature>
<reference evidence="3 4" key="1">
    <citation type="submission" date="2020-02" db="EMBL/GenBank/DDBJ databases">
        <authorList>
            <person name="Zheng R.K."/>
            <person name="Sun C.M."/>
        </authorList>
    </citation>
    <scope>NUCLEOTIDE SEQUENCE [LARGE SCALE GENOMIC DNA]</scope>
    <source>
        <strain evidence="4">rifampicinis</strain>
    </source>
</reference>
<feature type="transmembrane region" description="Helical" evidence="2">
    <location>
        <begin position="986"/>
        <end position="1004"/>
    </location>
</feature>
<evidence type="ECO:0000313" key="4">
    <source>
        <dbReference type="Proteomes" id="UP000594468"/>
    </source>
</evidence>
<feature type="transmembrane region" description="Helical" evidence="2">
    <location>
        <begin position="1087"/>
        <end position="1109"/>
    </location>
</feature>
<keyword evidence="2" id="KW-0812">Transmembrane</keyword>
<dbReference type="Gene3D" id="3.30.70.1320">
    <property type="entry name" value="Multidrug efflux transporter AcrB pore domain like"/>
    <property type="match status" value="1"/>
</dbReference>
<evidence type="ECO:0000256" key="2">
    <source>
        <dbReference type="SAM" id="Phobius"/>
    </source>
</evidence>
<organism evidence="3 4">
    <name type="scientific">Phototrophicus methaneseepsis</name>
    <dbReference type="NCBI Taxonomy" id="2710758"/>
    <lineage>
        <taxon>Bacteria</taxon>
        <taxon>Bacillati</taxon>
        <taxon>Chloroflexota</taxon>
        <taxon>Candidatus Thermofontia</taxon>
        <taxon>Phototrophicales</taxon>
        <taxon>Phototrophicaceae</taxon>
        <taxon>Phototrophicus</taxon>
    </lineage>
</organism>
<proteinExistence type="predicted"/>
<dbReference type="SUPFAM" id="SSF82693">
    <property type="entry name" value="Multidrug efflux transporter AcrB pore domain, PN1, PN2, PC1 and PC2 subdomains"/>
    <property type="match status" value="2"/>
</dbReference>
<dbReference type="Gene3D" id="3.30.2090.10">
    <property type="entry name" value="Multidrug efflux transporter AcrB TolC docking domain, DN and DC subdomains"/>
    <property type="match status" value="1"/>
</dbReference>
<evidence type="ECO:0000313" key="3">
    <source>
        <dbReference type="EMBL" id="QPC81255.1"/>
    </source>
</evidence>
<protein>
    <submittedName>
        <fullName evidence="3">Efflux RND transporter permease subunit</fullName>
    </submittedName>
</protein>
<dbReference type="Gene3D" id="1.20.1640.10">
    <property type="entry name" value="Multidrug efflux transporter AcrB transmembrane domain"/>
    <property type="match status" value="5"/>
</dbReference>
<dbReference type="Gene3D" id="3.30.70.1430">
    <property type="entry name" value="Multidrug efflux transporter AcrB pore domain"/>
    <property type="match status" value="2"/>
</dbReference>